<dbReference type="EMBL" id="CP003349">
    <property type="protein sequence ID" value="AFD08648.1"/>
    <property type="molecule type" value="Genomic_DNA"/>
</dbReference>
<dbReference type="HOGENOM" id="CLU_939749_0_0_10"/>
<dbReference type="OrthoDB" id="1073003at2"/>
<keyword evidence="2" id="KW-1185">Reference proteome</keyword>
<gene>
    <name evidence="1" type="ordered locus">Solca_3644</name>
</gene>
<reference evidence="1" key="1">
    <citation type="submission" date="2012-02" db="EMBL/GenBank/DDBJ databases">
        <title>The complete genome of Solitalea canadensis DSM 3403.</title>
        <authorList>
            <consortium name="US DOE Joint Genome Institute (JGI-PGF)"/>
            <person name="Lucas S."/>
            <person name="Copeland A."/>
            <person name="Lapidus A."/>
            <person name="Glavina del Rio T."/>
            <person name="Dalin E."/>
            <person name="Tice H."/>
            <person name="Bruce D."/>
            <person name="Goodwin L."/>
            <person name="Pitluck S."/>
            <person name="Peters L."/>
            <person name="Ovchinnikova G."/>
            <person name="Lu M."/>
            <person name="Kyrpides N."/>
            <person name="Mavromatis K."/>
            <person name="Ivanova N."/>
            <person name="Brettin T."/>
            <person name="Detter J.C."/>
            <person name="Han C."/>
            <person name="Larimer F."/>
            <person name="Land M."/>
            <person name="Hauser L."/>
            <person name="Markowitz V."/>
            <person name="Cheng J.-F."/>
            <person name="Hugenholtz P."/>
            <person name="Woyke T."/>
            <person name="Wu D."/>
            <person name="Spring S."/>
            <person name="Schroeder M."/>
            <person name="Kopitz M."/>
            <person name="Brambilla E."/>
            <person name="Klenk H.-P."/>
            <person name="Eisen J.A."/>
        </authorList>
    </citation>
    <scope>NUCLEOTIDE SEQUENCE</scope>
    <source>
        <strain evidence="1">DSM 3403</strain>
    </source>
</reference>
<dbReference type="STRING" id="929556.Solca_3644"/>
<dbReference type="KEGG" id="scn:Solca_3644"/>
<evidence type="ECO:0000313" key="1">
    <source>
        <dbReference type="EMBL" id="AFD08648.1"/>
    </source>
</evidence>
<name>H8KLE6_SOLCM</name>
<dbReference type="RefSeq" id="WP_014681871.1">
    <property type="nucleotide sequence ID" value="NC_017770.1"/>
</dbReference>
<dbReference type="AlphaFoldDB" id="H8KLE6"/>
<accession>H8KLE6</accession>
<protein>
    <submittedName>
        <fullName evidence="1">Uncharacterized protein</fullName>
    </submittedName>
</protein>
<proteinExistence type="predicted"/>
<dbReference type="Proteomes" id="UP000007590">
    <property type="component" value="Chromosome"/>
</dbReference>
<dbReference type="PROSITE" id="PS51257">
    <property type="entry name" value="PROKAR_LIPOPROTEIN"/>
    <property type="match status" value="1"/>
</dbReference>
<organism evidence="1 2">
    <name type="scientific">Solitalea canadensis (strain ATCC 29591 / DSM 3403 / JCM 21819 / LMG 8368 / NBRC 15130 / NCIMB 12057 / USAM 9D)</name>
    <name type="common">Flexibacter canadensis</name>
    <dbReference type="NCBI Taxonomy" id="929556"/>
    <lineage>
        <taxon>Bacteria</taxon>
        <taxon>Pseudomonadati</taxon>
        <taxon>Bacteroidota</taxon>
        <taxon>Sphingobacteriia</taxon>
        <taxon>Sphingobacteriales</taxon>
        <taxon>Sphingobacteriaceae</taxon>
        <taxon>Solitalea</taxon>
    </lineage>
</organism>
<evidence type="ECO:0000313" key="2">
    <source>
        <dbReference type="Proteomes" id="UP000007590"/>
    </source>
</evidence>
<sequence>MKTYALYLLMLCFSVIGCQKDIPSENDPALKKGKTNLKYLPTEMTLFPESEEGVDSTKLFFSYLNDEGDLSSIDISSYFDSRVSFYGYTFDYKSNKLHTVNTTDQGSDLWGPPIYTFSFNTDKASGYRTENLAGYVDPFWPTVPPDENGEYPPAPIYWDLVLSDSTEFVWSNNRLISFKNHIGKLNFSYVNGDLASINPESPSSFELMGATTYTYDNKNYWGKNIKNKDILMLILSSILHPIDSNPSKICIKKKDSYDVEILETFDYKGKFNEDGYPTEICETRSGIRFNTHEAFKNKITYKIKYKTIPQLN</sequence>